<dbReference type="FunFam" id="3.40.50.1820:FF:000089">
    <property type="entry name" value="Alpha/beta hydrolase"/>
    <property type="match status" value="1"/>
</dbReference>
<feature type="domain" description="Alpha/beta hydrolase fold-3" evidence="3">
    <location>
        <begin position="86"/>
        <end position="290"/>
    </location>
</feature>
<dbReference type="AlphaFoldDB" id="A0A517SFI6"/>
<dbReference type="Pfam" id="PF07859">
    <property type="entry name" value="Abhydrolase_3"/>
    <property type="match status" value="1"/>
</dbReference>
<keyword evidence="2 4" id="KW-0378">Hydrolase</keyword>
<dbReference type="PANTHER" id="PTHR48081:SF8">
    <property type="entry name" value="ALPHA_BETA HYDROLASE FOLD-3 DOMAIN-CONTAINING PROTEIN-RELATED"/>
    <property type="match status" value="1"/>
</dbReference>
<comment type="similarity">
    <text evidence="1">Belongs to the 'GDXG' lipolytic enzyme family.</text>
</comment>
<dbReference type="EC" id="3.1.1.1" evidence="4"/>
<dbReference type="InterPro" id="IPR013094">
    <property type="entry name" value="AB_hydrolase_3"/>
</dbReference>
<dbReference type="OrthoDB" id="9815425at2"/>
<evidence type="ECO:0000259" key="3">
    <source>
        <dbReference type="Pfam" id="PF07859"/>
    </source>
</evidence>
<dbReference type="PROSITE" id="PS01173">
    <property type="entry name" value="LIPASE_GDXG_HIS"/>
    <property type="match status" value="1"/>
</dbReference>
<organism evidence="4 5">
    <name type="scientific">Caulifigura coniformis</name>
    <dbReference type="NCBI Taxonomy" id="2527983"/>
    <lineage>
        <taxon>Bacteria</taxon>
        <taxon>Pseudomonadati</taxon>
        <taxon>Planctomycetota</taxon>
        <taxon>Planctomycetia</taxon>
        <taxon>Planctomycetales</taxon>
        <taxon>Planctomycetaceae</taxon>
        <taxon>Caulifigura</taxon>
    </lineage>
</organism>
<proteinExistence type="inferred from homology"/>
<dbReference type="RefSeq" id="WP_145030713.1">
    <property type="nucleotide sequence ID" value="NZ_CP036271.1"/>
</dbReference>
<sequence length="330" mass="36258">MNSSPRRAPLDHDAVRFLERLKAAGLPPIHQIPLAQARAGSASTVVTADPIGHVEDLSISGPEHPLKLRIYRPEADARAPGRLPVIIFFHGGGWVFGSLDSHDGLCRRMCRLTGCAVVSVDYRLAPEHPFPAAVHDAQAAIRWVAAEAENRRFDAARLVVCGDSAGANLATVAGRNLAGEIQVAAQVLWYPVTSFGMETPSYLENREGYFLTRAEMDWFTSQYLPRPEDARHPDAAPLLAEDLSALPPTYLLTAGYDPLRDDGRAYAKRLIDAGVTVHFTERRGLIHGFMRRLDDFQTATDVLRETDTFLRSTFGAAREPGDPRTVASIR</sequence>
<dbReference type="InParanoid" id="A0A517SFI6"/>
<dbReference type="SUPFAM" id="SSF53474">
    <property type="entry name" value="alpha/beta-Hydrolases"/>
    <property type="match status" value="1"/>
</dbReference>
<dbReference type="InterPro" id="IPR002168">
    <property type="entry name" value="Lipase_GDXG_HIS_AS"/>
</dbReference>
<evidence type="ECO:0000256" key="2">
    <source>
        <dbReference type="ARBA" id="ARBA00022801"/>
    </source>
</evidence>
<protein>
    <submittedName>
        <fullName evidence="4">Carboxylesterase NlhH</fullName>
        <ecNumber evidence="4">3.1.1.1</ecNumber>
    </submittedName>
</protein>
<evidence type="ECO:0000313" key="4">
    <source>
        <dbReference type="EMBL" id="QDT54894.1"/>
    </source>
</evidence>
<accession>A0A517SFI6</accession>
<dbReference type="InterPro" id="IPR029058">
    <property type="entry name" value="AB_hydrolase_fold"/>
</dbReference>
<dbReference type="Gene3D" id="3.40.50.1820">
    <property type="entry name" value="alpha/beta hydrolase"/>
    <property type="match status" value="1"/>
</dbReference>
<evidence type="ECO:0000313" key="5">
    <source>
        <dbReference type="Proteomes" id="UP000315700"/>
    </source>
</evidence>
<keyword evidence="5" id="KW-1185">Reference proteome</keyword>
<dbReference type="InterPro" id="IPR050300">
    <property type="entry name" value="GDXG_lipolytic_enzyme"/>
</dbReference>
<dbReference type="EMBL" id="CP036271">
    <property type="protein sequence ID" value="QDT54894.1"/>
    <property type="molecule type" value="Genomic_DNA"/>
</dbReference>
<name>A0A517SFI6_9PLAN</name>
<dbReference type="GO" id="GO:0106435">
    <property type="term" value="F:carboxylesterase activity"/>
    <property type="evidence" value="ECO:0007669"/>
    <property type="project" value="UniProtKB-EC"/>
</dbReference>
<dbReference type="PANTHER" id="PTHR48081">
    <property type="entry name" value="AB HYDROLASE SUPERFAMILY PROTEIN C4A8.06C"/>
    <property type="match status" value="1"/>
</dbReference>
<dbReference type="KEGG" id="ccos:Pan44_29330"/>
<evidence type="ECO:0000256" key="1">
    <source>
        <dbReference type="ARBA" id="ARBA00010515"/>
    </source>
</evidence>
<dbReference type="Proteomes" id="UP000315700">
    <property type="component" value="Chromosome"/>
</dbReference>
<dbReference type="FunCoup" id="A0A517SFI6">
    <property type="interactions" value="342"/>
</dbReference>
<reference evidence="4 5" key="1">
    <citation type="submission" date="2019-02" db="EMBL/GenBank/DDBJ databases">
        <title>Deep-cultivation of Planctomycetes and their phenomic and genomic characterization uncovers novel biology.</title>
        <authorList>
            <person name="Wiegand S."/>
            <person name="Jogler M."/>
            <person name="Boedeker C."/>
            <person name="Pinto D."/>
            <person name="Vollmers J."/>
            <person name="Rivas-Marin E."/>
            <person name="Kohn T."/>
            <person name="Peeters S.H."/>
            <person name="Heuer A."/>
            <person name="Rast P."/>
            <person name="Oberbeckmann S."/>
            <person name="Bunk B."/>
            <person name="Jeske O."/>
            <person name="Meyerdierks A."/>
            <person name="Storesund J.E."/>
            <person name="Kallscheuer N."/>
            <person name="Luecker S."/>
            <person name="Lage O.M."/>
            <person name="Pohl T."/>
            <person name="Merkel B.J."/>
            <person name="Hornburger P."/>
            <person name="Mueller R.-W."/>
            <person name="Bruemmer F."/>
            <person name="Labrenz M."/>
            <person name="Spormann A.M."/>
            <person name="Op den Camp H."/>
            <person name="Overmann J."/>
            <person name="Amann R."/>
            <person name="Jetten M.S.M."/>
            <person name="Mascher T."/>
            <person name="Medema M.H."/>
            <person name="Devos D.P."/>
            <person name="Kaster A.-K."/>
            <person name="Ovreas L."/>
            <person name="Rohde M."/>
            <person name="Galperin M.Y."/>
            <person name="Jogler C."/>
        </authorList>
    </citation>
    <scope>NUCLEOTIDE SEQUENCE [LARGE SCALE GENOMIC DNA]</scope>
    <source>
        <strain evidence="4 5">Pan44</strain>
    </source>
</reference>
<gene>
    <name evidence="4" type="primary">nlhH_4</name>
    <name evidence="4" type="ORF">Pan44_29330</name>
</gene>